<dbReference type="Gene3D" id="3.40.1620.10">
    <property type="entry name" value="YefM-like domain"/>
    <property type="match status" value="1"/>
</dbReference>
<gene>
    <name evidence="3" type="ORF">B9G39_26330</name>
    <name evidence="2" type="ORF">B9G39_26420</name>
</gene>
<comment type="similarity">
    <text evidence="1">Belongs to the phD/YefM antitoxin family.</text>
</comment>
<protein>
    <submittedName>
        <fullName evidence="3">Type II toxin-antitoxin system prevent-host-death family antitoxin</fullName>
    </submittedName>
</protein>
<evidence type="ECO:0000313" key="2">
    <source>
        <dbReference type="EMBL" id="RDH41766.1"/>
    </source>
</evidence>
<comment type="caution">
    <text evidence="3">The sequence shown here is derived from an EMBL/GenBank/DDBJ whole genome shotgun (WGS) entry which is preliminary data.</text>
</comment>
<dbReference type="EMBL" id="NDXW01000002">
    <property type="protein sequence ID" value="RDH41933.1"/>
    <property type="molecule type" value="Genomic_DNA"/>
</dbReference>
<evidence type="ECO:0000313" key="4">
    <source>
        <dbReference type="Proteomes" id="UP000257039"/>
    </source>
</evidence>
<reference evidence="3 4" key="1">
    <citation type="submission" date="2017-04" db="EMBL/GenBank/DDBJ databases">
        <title>Draft genome sequence of Zooshikella ganghwensis VG4 isolated from Red Sea sediments.</title>
        <authorList>
            <person name="Rehman Z."/>
            <person name="Alam I."/>
            <person name="Kamau A."/>
            <person name="Bajic V."/>
            <person name="Leiknes T."/>
        </authorList>
    </citation>
    <scope>NUCLEOTIDE SEQUENCE [LARGE SCALE GENOMIC DNA]</scope>
    <source>
        <strain evidence="3 4">VG4</strain>
    </source>
</reference>
<name>A0A4P9VFX0_9GAMM</name>
<proteinExistence type="inferred from homology"/>
<dbReference type="AlphaFoldDB" id="A0A4P9VFX0"/>
<accession>A0A4P9VFX0</accession>
<dbReference type="InterPro" id="IPR036165">
    <property type="entry name" value="YefM-like_sf"/>
</dbReference>
<dbReference type="Proteomes" id="UP000257039">
    <property type="component" value="Unassembled WGS sequence"/>
</dbReference>
<keyword evidence="4" id="KW-1185">Reference proteome</keyword>
<evidence type="ECO:0000313" key="3">
    <source>
        <dbReference type="EMBL" id="RDH41933.1"/>
    </source>
</evidence>
<dbReference type="SUPFAM" id="SSF143120">
    <property type="entry name" value="YefM-like"/>
    <property type="match status" value="1"/>
</dbReference>
<sequence length="80" mass="8668">MDVISMHQAKSSLSQLVARAEKGETILIGAYGKVQAKIVANDYSEAPKKKIGVLAGKLHIPEDFDHSLSDDVLAEFEGKE</sequence>
<evidence type="ECO:0000256" key="1">
    <source>
        <dbReference type="ARBA" id="ARBA00009981"/>
    </source>
</evidence>
<organism evidence="3 4">
    <name type="scientific">Zooshikella ganghwensis</name>
    <dbReference type="NCBI Taxonomy" id="202772"/>
    <lineage>
        <taxon>Bacteria</taxon>
        <taxon>Pseudomonadati</taxon>
        <taxon>Pseudomonadota</taxon>
        <taxon>Gammaproteobacteria</taxon>
        <taxon>Oceanospirillales</taxon>
        <taxon>Zooshikellaceae</taxon>
        <taxon>Zooshikella</taxon>
    </lineage>
</organism>
<dbReference type="EMBL" id="NDXW01000003">
    <property type="protein sequence ID" value="RDH41766.1"/>
    <property type="molecule type" value="Genomic_DNA"/>
</dbReference>